<evidence type="ECO:0008006" key="6">
    <source>
        <dbReference type="Google" id="ProtNLM"/>
    </source>
</evidence>
<feature type="region of interest" description="Disordered" evidence="1">
    <location>
        <begin position="376"/>
        <end position="428"/>
    </location>
</feature>
<organism evidence="4 5">
    <name type="scientific">Paenibacillus campinasensis</name>
    <dbReference type="NCBI Taxonomy" id="66347"/>
    <lineage>
        <taxon>Bacteria</taxon>
        <taxon>Bacillati</taxon>
        <taxon>Bacillota</taxon>
        <taxon>Bacilli</taxon>
        <taxon>Bacillales</taxon>
        <taxon>Paenibacillaceae</taxon>
        <taxon>Paenibacillus</taxon>
    </lineage>
</organism>
<dbReference type="InterPro" id="IPR008964">
    <property type="entry name" value="Invasin/intimin_cell_adhesion"/>
</dbReference>
<dbReference type="InterPro" id="IPR003343">
    <property type="entry name" value="Big_2"/>
</dbReference>
<protein>
    <recommendedName>
        <fullName evidence="6">DUF5704 domain-containing protein</fullName>
    </recommendedName>
</protein>
<gene>
    <name evidence="4" type="ORF">GNP94_02275</name>
</gene>
<keyword evidence="5" id="KW-1185">Reference proteome</keyword>
<feature type="domain" description="DUF5704" evidence="3">
    <location>
        <begin position="263"/>
        <end position="444"/>
    </location>
</feature>
<accession>A0ABW9SWL1</accession>
<evidence type="ECO:0000259" key="2">
    <source>
        <dbReference type="Pfam" id="PF02368"/>
    </source>
</evidence>
<feature type="compositionally biased region" description="Polar residues" evidence="1">
    <location>
        <begin position="378"/>
        <end position="394"/>
    </location>
</feature>
<feature type="region of interest" description="Disordered" evidence="1">
    <location>
        <begin position="311"/>
        <end position="333"/>
    </location>
</feature>
<evidence type="ECO:0000313" key="4">
    <source>
        <dbReference type="EMBL" id="MUG64827.1"/>
    </source>
</evidence>
<evidence type="ECO:0000313" key="5">
    <source>
        <dbReference type="Proteomes" id="UP000435177"/>
    </source>
</evidence>
<feature type="compositionally biased region" description="Polar residues" evidence="1">
    <location>
        <begin position="324"/>
        <end position="333"/>
    </location>
</feature>
<feature type="domain" description="BIG2" evidence="2">
    <location>
        <begin position="156"/>
        <end position="200"/>
    </location>
</feature>
<dbReference type="SUPFAM" id="SSF49373">
    <property type="entry name" value="Invasin/intimin cell-adhesion fragments"/>
    <property type="match status" value="1"/>
</dbReference>
<name>A0ABW9SWL1_9BACL</name>
<feature type="region of interest" description="Disordered" evidence="1">
    <location>
        <begin position="222"/>
        <end position="243"/>
    </location>
</feature>
<feature type="compositionally biased region" description="Polar residues" evidence="1">
    <location>
        <begin position="414"/>
        <end position="428"/>
    </location>
</feature>
<dbReference type="InterPro" id="IPR043759">
    <property type="entry name" value="DUF5704"/>
</dbReference>
<reference evidence="4 5" key="1">
    <citation type="submission" date="2019-11" db="EMBL/GenBank/DDBJ databases">
        <title>Draft genome sequences of five Paenibacillus species of dairy origin.</title>
        <authorList>
            <person name="Olajide A.M."/>
            <person name="Chen S."/>
            <person name="Lapointe G."/>
        </authorList>
    </citation>
    <scope>NUCLEOTIDE SEQUENCE [LARGE SCALE GENOMIC DNA]</scope>
    <source>
        <strain evidence="4 5">3CS1</strain>
    </source>
</reference>
<evidence type="ECO:0000259" key="3">
    <source>
        <dbReference type="Pfam" id="PF18964"/>
    </source>
</evidence>
<sequence>MKSNPLYQPHGYVDYSGVPVPRSNLTNERIVRVETVPGRQGKQSNITKLEITDMKTALLITSQTGKVGPSRSELYQEFMYEDTGERPWNDACSCFLPWTVKKFGFYTPLNLFWRADEVEQKRMEVKGKTSLAVGEETDLQALVSTIAPGETDYKNPVNVASRDQTTWSSDKSSVVSLVNDNGRVKANSPGTAKITAVWKSDENNGYILTASITITVGGAPTPDPDPPTAACTPPSPGTKINGRYMDPVVTAKILADQRGSERFDVLQGIPTSETLYGNILARSYLAQHTFVQMSGVCTFEVNVEKNWTLHWDPGQPGPEDADGNPTTVPDPQTDTETVVERYTVERPYAYWVIDNLEVYRIDRGLLRNYALPGGEITISPQGYQPPSFTASPTGSFEPPSPADPLTAPPGTYGGSSFTSRPSPPSENLQSVAEQGVEKVQVTNDTLVFNGQTLMSGSRVAETGPRPSSIPEPPQIDQNVLYKPGNLITPDKVNRANTTSAGTIFYTLLPGNINGGDNKEFPIHGINTVTVHTPVVNYSSVTDDQPHNQKTNPNPNRAAFILDRPFTVRIPTAGQHVNYPGYGNRDYAKYVRVKQVYFPFDVYSGDRRTFYPKQTWITIPTAQLDTEFFLPVWVDEGNYDVYFRTIAENAPPDFTPEAGANRDWRHHVATDIEPVDVIGRVYDFHITDIADYNWETVFRTAKGSANPTGASYWTGLRDIDGRTRGNALPYTLPVAPGKHPVQGYKNAAVKTGYHFKFDLKTKGNMFGPRDAISITPSFYFVNKDGTGRQPVDLYYHSGKQYFIRIGSPQDTEKRYVILNERLRNVPQQELQDTAAYIYQTGGAPSGMSGAAYARQYIEKLSKSKTWVGRYDWLLLPPEVRTLLGPKTNLPASVNPLRANASIQHWYGEYSIPADVYVVPKGMNVAEYGRTNRLDEKADIFLRNGYIIVNFNIETIREGNTSQPHLQYIHAPLMNQWRLEGYGSTYADPYGNTFTQRDGDVVFYHGDQSSRGDFRSQVPH</sequence>
<dbReference type="Gene3D" id="2.60.40.1080">
    <property type="match status" value="1"/>
</dbReference>
<proteinExistence type="predicted"/>
<dbReference type="Pfam" id="PF18964">
    <property type="entry name" value="DUF5704"/>
    <property type="match status" value="1"/>
</dbReference>
<dbReference type="Pfam" id="PF02368">
    <property type="entry name" value="Big_2"/>
    <property type="match status" value="1"/>
</dbReference>
<dbReference type="EMBL" id="WOAA01000001">
    <property type="protein sequence ID" value="MUG64827.1"/>
    <property type="molecule type" value="Genomic_DNA"/>
</dbReference>
<dbReference type="Proteomes" id="UP000435177">
    <property type="component" value="Unassembled WGS sequence"/>
</dbReference>
<evidence type="ECO:0000256" key="1">
    <source>
        <dbReference type="SAM" id="MobiDB-lite"/>
    </source>
</evidence>
<comment type="caution">
    <text evidence="4">The sequence shown here is derived from an EMBL/GenBank/DDBJ whole genome shotgun (WGS) entry which is preliminary data.</text>
</comment>